<evidence type="ECO:0000256" key="5">
    <source>
        <dbReference type="ARBA" id="ARBA00023315"/>
    </source>
</evidence>
<dbReference type="SMART" id="SM00563">
    <property type="entry name" value="PlsC"/>
    <property type="match status" value="1"/>
</dbReference>
<evidence type="ECO:0000256" key="4">
    <source>
        <dbReference type="ARBA" id="ARBA00023098"/>
    </source>
</evidence>
<feature type="domain" description="Phospholipid/glycerol acyltransferase" evidence="6">
    <location>
        <begin position="82"/>
        <end position="208"/>
    </location>
</feature>
<keyword evidence="8" id="KW-1185">Reference proteome</keyword>
<dbReference type="InterPro" id="IPR002123">
    <property type="entry name" value="Plipid/glycerol_acylTrfase"/>
</dbReference>
<keyword evidence="4" id="KW-0443">Lipid metabolism</keyword>
<evidence type="ECO:0000313" key="8">
    <source>
        <dbReference type="Proteomes" id="UP000069241"/>
    </source>
</evidence>
<dbReference type="Pfam" id="PF13444">
    <property type="entry name" value="Acetyltransf_5"/>
    <property type="match status" value="1"/>
</dbReference>
<proteinExistence type="predicted"/>
<evidence type="ECO:0000256" key="3">
    <source>
        <dbReference type="ARBA" id="ARBA00022679"/>
    </source>
</evidence>
<evidence type="ECO:0000256" key="1">
    <source>
        <dbReference type="ARBA" id="ARBA00005189"/>
    </source>
</evidence>
<dbReference type="KEGG" id="dfi:AXF13_01585"/>
<name>A0A0X8JHI9_9BACT</name>
<organism evidence="7 8">
    <name type="scientific">Desulfovibrio fairfieldensis</name>
    <dbReference type="NCBI Taxonomy" id="44742"/>
    <lineage>
        <taxon>Bacteria</taxon>
        <taxon>Pseudomonadati</taxon>
        <taxon>Thermodesulfobacteriota</taxon>
        <taxon>Desulfovibrionia</taxon>
        <taxon>Desulfovibrionales</taxon>
        <taxon>Desulfovibrionaceae</taxon>
        <taxon>Desulfovibrio</taxon>
    </lineage>
</organism>
<evidence type="ECO:0000259" key="6">
    <source>
        <dbReference type="SMART" id="SM00563"/>
    </source>
</evidence>
<dbReference type="InterPro" id="IPR016181">
    <property type="entry name" value="Acyl_CoA_acyltransferase"/>
</dbReference>
<sequence length="584" mass="64811">MTSNAAALPLPGWRNPLDKILKRLADGLGRRASGLTRLEKIARRVPCRPTSTAYAAACLEVLETRVDCPPEHLARIPPHGPLLLYANHPSGALEGLIMAALCGDVRPDLKILANDALLALPQLAPMLLPLDLTGRDKNRNATVLRQAVLHLRRGGALGLFPAGRVARWRPGRGLTEEPWRPLLGRLSRCAGSHAPDGLRLLPLSFKVRVSPLFLATAHCNDALAGALLPRVLCGQRRSRAGMRVGLPISASGLAGLDNAQRSQCLRLCQAALADAGRPARAARCRPLAPAQGPAAFMAALAALPSNRRLADDGRYGVYLLQGHESPPLLDVLTRRREEAFRALGEGCGRERDQDRYDAQYEHLLLVDEKRQALAGAYRTRLVRPEQARTCTQDTLYTASLFRFKAEFFRQCGTALELGRAFVSNEYQRDYAPLLLLWKGIGQLVLRYGVRTLFGPSSIGLNYRPQSVDLLWRHLRLRHWHAPLADLVEGRRPRALREELPFARGLDYAAVNNLVRQMEGGRALPILFKHYLQLGGRIAAFHEDRRFGTLDALLVVDLLNAPDKLLRRYVGDEGLQRLRDRMWYA</sequence>
<dbReference type="InterPro" id="IPR045746">
    <property type="entry name" value="ACT14924-like_Acyltransf_dom"/>
</dbReference>
<keyword evidence="5" id="KW-0012">Acyltransferase</keyword>
<evidence type="ECO:0000313" key="7">
    <source>
        <dbReference type="EMBL" id="AMD88912.1"/>
    </source>
</evidence>
<dbReference type="STRING" id="44742.AXF13_01585"/>
<dbReference type="PANTHER" id="PTHR37323">
    <property type="entry name" value="GCN5-RELATED N-ACETYLTRANSFERASE"/>
    <property type="match status" value="1"/>
</dbReference>
<reference evidence="8" key="1">
    <citation type="submission" date="2016-02" db="EMBL/GenBank/DDBJ databases">
        <authorList>
            <person name="Holder M.E."/>
            <person name="Ajami N.J."/>
            <person name="Petrosino J.F."/>
        </authorList>
    </citation>
    <scope>NUCLEOTIDE SEQUENCE [LARGE SCALE GENOMIC DNA]</scope>
    <source>
        <strain evidence="8">CCUG 45958</strain>
    </source>
</reference>
<dbReference type="RefSeq" id="WP_062251391.1">
    <property type="nucleotide sequence ID" value="NZ_CP014229.1"/>
</dbReference>
<accession>A0A0X8JHI9</accession>
<dbReference type="Pfam" id="PF19576">
    <property type="entry name" value="Acyltransf_2"/>
    <property type="match status" value="1"/>
</dbReference>
<comment type="pathway">
    <text evidence="1">Lipid metabolism.</text>
</comment>
<evidence type="ECO:0000256" key="2">
    <source>
        <dbReference type="ARBA" id="ARBA00022516"/>
    </source>
</evidence>
<dbReference type="InterPro" id="IPR052351">
    <property type="entry name" value="Ornithine_N-alpha-AT"/>
</dbReference>
<dbReference type="AlphaFoldDB" id="A0A0X8JHI9"/>
<dbReference type="SUPFAM" id="SSF69593">
    <property type="entry name" value="Glycerol-3-phosphate (1)-acyltransferase"/>
    <property type="match status" value="1"/>
</dbReference>
<dbReference type="SUPFAM" id="SSF55729">
    <property type="entry name" value="Acyl-CoA N-acyltransferases (Nat)"/>
    <property type="match status" value="1"/>
</dbReference>
<dbReference type="GO" id="GO:0006629">
    <property type="term" value="P:lipid metabolic process"/>
    <property type="evidence" value="ECO:0007669"/>
    <property type="project" value="UniProtKB-KW"/>
</dbReference>
<dbReference type="EMBL" id="CP014229">
    <property type="protein sequence ID" value="AMD88912.1"/>
    <property type="molecule type" value="Genomic_DNA"/>
</dbReference>
<dbReference type="Proteomes" id="UP000069241">
    <property type="component" value="Chromosome"/>
</dbReference>
<gene>
    <name evidence="7" type="ORF">AXF13_01585</name>
</gene>
<dbReference type="PANTHER" id="PTHR37323:SF1">
    <property type="entry name" value="L-ORNITHINE N(ALPHA)-ACYLTRANSFERASE"/>
    <property type="match status" value="1"/>
</dbReference>
<keyword evidence="3" id="KW-0808">Transferase</keyword>
<keyword evidence="2" id="KW-0444">Lipid biosynthesis</keyword>
<dbReference type="Gene3D" id="3.40.630.30">
    <property type="match status" value="1"/>
</dbReference>
<dbReference type="GO" id="GO:0016746">
    <property type="term" value="F:acyltransferase activity"/>
    <property type="evidence" value="ECO:0007669"/>
    <property type="project" value="UniProtKB-KW"/>
</dbReference>
<protein>
    <recommendedName>
        <fullName evidence="6">Phospholipid/glycerol acyltransferase domain-containing protein</fullName>
    </recommendedName>
</protein>